<feature type="domain" description="Thymidylate kinase-like" evidence="12">
    <location>
        <begin position="8"/>
        <end position="183"/>
    </location>
</feature>
<dbReference type="EC" id="2.7.4.9" evidence="2 11"/>
<dbReference type="EMBL" id="KF900376">
    <property type="protein sequence ID" value="AIE92811.1"/>
    <property type="molecule type" value="Genomic_DNA"/>
</dbReference>
<feature type="binding site" evidence="11">
    <location>
        <begin position="10"/>
        <end position="17"/>
    </location>
    <ligand>
        <name>ATP</name>
        <dbReference type="ChEBI" id="CHEBI:30616"/>
    </ligand>
</feature>
<dbReference type="InterPro" id="IPR039430">
    <property type="entry name" value="Thymidylate_kin-like_dom"/>
</dbReference>
<dbReference type="GO" id="GO:0006227">
    <property type="term" value="P:dUDP biosynthetic process"/>
    <property type="evidence" value="ECO:0007669"/>
    <property type="project" value="TreeGrafter"/>
</dbReference>
<evidence type="ECO:0000256" key="1">
    <source>
        <dbReference type="ARBA" id="ARBA00009776"/>
    </source>
</evidence>
<name>A0A075FTK7_9EURY</name>
<accession>A0A075FTK7</accession>
<dbReference type="SUPFAM" id="SSF52540">
    <property type="entry name" value="P-loop containing nucleoside triphosphate hydrolases"/>
    <property type="match status" value="1"/>
</dbReference>
<evidence type="ECO:0000256" key="5">
    <source>
        <dbReference type="ARBA" id="ARBA00022727"/>
    </source>
</evidence>
<dbReference type="InterPro" id="IPR018094">
    <property type="entry name" value="Thymidylate_kinase"/>
</dbReference>
<dbReference type="GO" id="GO:0004798">
    <property type="term" value="F:dTMP kinase activity"/>
    <property type="evidence" value="ECO:0007669"/>
    <property type="project" value="UniProtKB-UniRule"/>
</dbReference>
<evidence type="ECO:0000256" key="7">
    <source>
        <dbReference type="ARBA" id="ARBA00022777"/>
    </source>
</evidence>
<dbReference type="HAMAP" id="MF_00165">
    <property type="entry name" value="Thymidylate_kinase"/>
    <property type="match status" value="1"/>
</dbReference>
<dbReference type="AlphaFoldDB" id="A0A075FTK7"/>
<dbReference type="CDD" id="cd01672">
    <property type="entry name" value="TMPK"/>
    <property type="match status" value="1"/>
</dbReference>
<keyword evidence="6 11" id="KW-0547">Nucleotide-binding</keyword>
<dbReference type="GO" id="GO:0006233">
    <property type="term" value="P:dTDP biosynthetic process"/>
    <property type="evidence" value="ECO:0007669"/>
    <property type="project" value="InterPro"/>
</dbReference>
<reference evidence="13" key="1">
    <citation type="journal article" date="2014" name="Genome Biol. Evol.">
        <title>Pangenome evidence for extensive interdomain horizontal transfer affecting lineage core and shell genes in uncultured planktonic thaumarchaeota and euryarchaeota.</title>
        <authorList>
            <person name="Deschamps P."/>
            <person name="Zivanovic Y."/>
            <person name="Moreira D."/>
            <person name="Rodriguez-Valera F."/>
            <person name="Lopez-Garcia P."/>
        </authorList>
    </citation>
    <scope>NUCLEOTIDE SEQUENCE</scope>
</reference>
<evidence type="ECO:0000256" key="8">
    <source>
        <dbReference type="ARBA" id="ARBA00022840"/>
    </source>
</evidence>
<dbReference type="InterPro" id="IPR027417">
    <property type="entry name" value="P-loop_NTPase"/>
</dbReference>
<dbReference type="PANTHER" id="PTHR10344:SF4">
    <property type="entry name" value="UMP-CMP KINASE 2, MITOCHONDRIAL"/>
    <property type="match status" value="1"/>
</dbReference>
<keyword evidence="5 11" id="KW-0545">Nucleotide biosynthesis</keyword>
<keyword evidence="8 11" id="KW-0067">ATP-binding</keyword>
<dbReference type="GO" id="GO:0005737">
    <property type="term" value="C:cytoplasm"/>
    <property type="evidence" value="ECO:0007669"/>
    <property type="project" value="TreeGrafter"/>
</dbReference>
<evidence type="ECO:0000313" key="13">
    <source>
        <dbReference type="EMBL" id="AIE92811.1"/>
    </source>
</evidence>
<comment type="catalytic activity">
    <reaction evidence="10 11">
        <text>dTMP + ATP = dTDP + ADP</text>
        <dbReference type="Rhea" id="RHEA:13517"/>
        <dbReference type="ChEBI" id="CHEBI:30616"/>
        <dbReference type="ChEBI" id="CHEBI:58369"/>
        <dbReference type="ChEBI" id="CHEBI:63528"/>
        <dbReference type="ChEBI" id="CHEBI:456216"/>
        <dbReference type="EC" id="2.7.4.9"/>
    </reaction>
</comment>
<dbReference type="Pfam" id="PF02223">
    <property type="entry name" value="Thymidylate_kin"/>
    <property type="match status" value="1"/>
</dbReference>
<comment type="similarity">
    <text evidence="1 11">Belongs to the thymidylate kinase family.</text>
</comment>
<proteinExistence type="inferred from homology"/>
<dbReference type="PANTHER" id="PTHR10344">
    <property type="entry name" value="THYMIDYLATE KINASE"/>
    <property type="match status" value="1"/>
</dbReference>
<dbReference type="PROSITE" id="PS01331">
    <property type="entry name" value="THYMIDYLATE_KINASE"/>
    <property type="match status" value="1"/>
</dbReference>
<evidence type="ECO:0000256" key="11">
    <source>
        <dbReference type="HAMAP-Rule" id="MF_00165"/>
    </source>
</evidence>
<organism evidence="13">
    <name type="scientific">uncultured marine group II/III euryarchaeote AD1000_28_C09</name>
    <dbReference type="NCBI Taxonomy" id="1457746"/>
    <lineage>
        <taxon>Archaea</taxon>
        <taxon>Methanobacteriati</taxon>
        <taxon>Methanobacteriota</taxon>
        <taxon>environmental samples</taxon>
    </lineage>
</organism>
<evidence type="ECO:0000256" key="2">
    <source>
        <dbReference type="ARBA" id="ARBA00012980"/>
    </source>
</evidence>
<gene>
    <name evidence="11 13" type="primary">tmk</name>
</gene>
<evidence type="ECO:0000256" key="4">
    <source>
        <dbReference type="ARBA" id="ARBA00022679"/>
    </source>
</evidence>
<keyword evidence="4 11" id="KW-0808">Transferase</keyword>
<evidence type="ECO:0000256" key="9">
    <source>
        <dbReference type="ARBA" id="ARBA00029962"/>
    </source>
</evidence>
<dbReference type="GO" id="GO:0005524">
    <property type="term" value="F:ATP binding"/>
    <property type="evidence" value="ECO:0007669"/>
    <property type="project" value="UniProtKB-UniRule"/>
</dbReference>
<evidence type="ECO:0000259" key="12">
    <source>
        <dbReference type="Pfam" id="PF02223"/>
    </source>
</evidence>
<dbReference type="GO" id="GO:0006235">
    <property type="term" value="P:dTTP biosynthetic process"/>
    <property type="evidence" value="ECO:0007669"/>
    <property type="project" value="UniProtKB-UniRule"/>
</dbReference>
<protein>
    <recommendedName>
        <fullName evidence="3 11">Probable thymidylate kinase</fullName>
        <ecNumber evidence="2 11">2.7.4.9</ecNumber>
    </recommendedName>
    <alternativeName>
        <fullName evidence="9 11">dTMP kinase</fullName>
    </alternativeName>
</protein>
<dbReference type="Gene3D" id="3.40.50.300">
    <property type="entry name" value="P-loop containing nucleotide triphosphate hydrolases"/>
    <property type="match status" value="1"/>
</dbReference>
<evidence type="ECO:0000256" key="3">
    <source>
        <dbReference type="ARBA" id="ARBA00013355"/>
    </source>
</evidence>
<keyword evidence="7 11" id="KW-0418">Kinase</keyword>
<evidence type="ECO:0000256" key="10">
    <source>
        <dbReference type="ARBA" id="ARBA00048743"/>
    </source>
</evidence>
<dbReference type="NCBIfam" id="TIGR00041">
    <property type="entry name" value="DTMP_kinase"/>
    <property type="match status" value="1"/>
</dbReference>
<dbReference type="InterPro" id="IPR018095">
    <property type="entry name" value="Thymidylate_kin_CS"/>
</dbReference>
<evidence type="ECO:0000256" key="6">
    <source>
        <dbReference type="ARBA" id="ARBA00022741"/>
    </source>
</evidence>
<sequence>MIGVLVNLEGIDGCGKSTQSKLLLEKLEGEGEKVIILKEPTKRPHGQKLWDMLHGKRKATNEEILELFVLDRKQHVEEKIQPALDSEAVVLMDRYYYSSMAYQVAGGIDVEEIREKHEFAPKPDVVLIFDLPVSVALERVKGHSDADEFEKEEHLEKVREAYLDLENDPLVRIVDATGTPEEIFGNVWKLVSEVRND</sequence>